<feature type="compositionally biased region" description="Polar residues" evidence="1">
    <location>
        <begin position="1"/>
        <end position="40"/>
    </location>
</feature>
<dbReference type="AlphaFoldDB" id="A0A871RJY4"/>
<organism evidence="2 3">
    <name type="scientific">Dekkera bruxellensis</name>
    <name type="common">Brettanomyces custersii</name>
    <dbReference type="NCBI Taxonomy" id="5007"/>
    <lineage>
        <taxon>Eukaryota</taxon>
        <taxon>Fungi</taxon>
        <taxon>Dikarya</taxon>
        <taxon>Ascomycota</taxon>
        <taxon>Saccharomycotina</taxon>
        <taxon>Pichiomycetes</taxon>
        <taxon>Pichiales</taxon>
        <taxon>Pichiaceae</taxon>
        <taxon>Brettanomyces</taxon>
    </lineage>
</organism>
<evidence type="ECO:0000256" key="1">
    <source>
        <dbReference type="SAM" id="MobiDB-lite"/>
    </source>
</evidence>
<dbReference type="RefSeq" id="XP_041139675.1">
    <property type="nucleotide sequence ID" value="XM_041281884.1"/>
</dbReference>
<dbReference type="KEGG" id="bbrx:BRETT_003374"/>
<reference evidence="2" key="1">
    <citation type="submission" date="2020-10" db="EMBL/GenBank/DDBJ databases">
        <authorList>
            <person name="Palmer J.M."/>
        </authorList>
    </citation>
    <scope>NUCLEOTIDE SEQUENCE</scope>
    <source>
        <strain evidence="2">UCD 2041</strain>
    </source>
</reference>
<feature type="region of interest" description="Disordered" evidence="1">
    <location>
        <begin position="1"/>
        <end position="73"/>
    </location>
</feature>
<dbReference type="GeneID" id="64575298"/>
<accession>A0A871RJY4</accession>
<proteinExistence type="predicted"/>
<gene>
    <name evidence="2" type="ORF">BRETT_003374</name>
</gene>
<evidence type="ECO:0000313" key="3">
    <source>
        <dbReference type="Proteomes" id="UP000663131"/>
    </source>
</evidence>
<dbReference type="Proteomes" id="UP000663131">
    <property type="component" value="Chromosome 9"/>
</dbReference>
<protein>
    <submittedName>
        <fullName evidence="2">Uncharacterized protein</fullName>
    </submittedName>
</protein>
<name>A0A871RJY4_DEKBR</name>
<dbReference type="EMBL" id="CP063137">
    <property type="protein sequence ID" value="QOU23182.1"/>
    <property type="molecule type" value="Genomic_DNA"/>
</dbReference>
<reference evidence="2" key="2">
    <citation type="journal article" name="BMC Genomics">
        <title>New genome assemblies reveal patterns of domestication and adaptation across Brettanomyces (Dekkera) species.</title>
        <authorList>
            <person name="Roach M.J."/>
            <person name="Borneman A.R."/>
        </authorList>
    </citation>
    <scope>NUCLEOTIDE SEQUENCE</scope>
    <source>
        <strain evidence="2">UCD 2041</strain>
    </source>
</reference>
<dbReference type="OrthoDB" id="10456979at2759"/>
<sequence>MSGTSNGSLSSEGSIANSNLGSKQNFDQGSNMNGTSSPNSGMALDTGGNNVSSGSSGRGGSSSGQTPNNVQTTNRRQNAIQAYLINLLGRIQPPPGMTRQQKLQQMIRNGELKREDIILLQRHQQYLRRQQQLRRAQQVARMQSSGKTVPGAGISNESLPDVLLIKWPEKAYLEKVFQFQQKINHITGKCLRV</sequence>
<evidence type="ECO:0000313" key="2">
    <source>
        <dbReference type="EMBL" id="QOU23182.1"/>
    </source>
</evidence>